<gene>
    <name evidence="1" type="ORF">SBA5_490054</name>
</gene>
<protein>
    <submittedName>
        <fullName evidence="1">Uncharacterized protein</fullName>
    </submittedName>
</protein>
<sequence>MSTPRSTTERTNRKAISEALLAEKLGLNDSWIERWEENGAWREESCAPDQLPEFIRQKLNRGELKEVEEKVDQLVAAGCQRSVVYFCLQQLSPAAEWSRSGGHLEGVQAQQGEELASQKQKRAIATREDMATVASNARAARKEIHRHKYELSFTAEALRCALPVGFSTSAENPEDALLLLESALSWVAKLADAYATPMVSTLIKSKGLLYLAMYVGRHADERKLCGQRTDSVLADSKKASGDRRARRTHLPAANVLVNLLSMIMGADQSWSPSELKEKVKSFRQDYPRLYRLLEMKLAELHKFASR</sequence>
<dbReference type="Proteomes" id="UP000239735">
    <property type="component" value="Unassembled WGS sequence"/>
</dbReference>
<evidence type="ECO:0000313" key="1">
    <source>
        <dbReference type="EMBL" id="SPE25277.1"/>
    </source>
</evidence>
<accession>A0A2N9LPX9</accession>
<name>A0A2N9LPX9_9BACT</name>
<dbReference type="EMBL" id="OKRB01000107">
    <property type="protein sequence ID" value="SPE25277.1"/>
    <property type="molecule type" value="Genomic_DNA"/>
</dbReference>
<organism evidence="1 2">
    <name type="scientific">Candidatus Sulfuritelmatomonas gaucii</name>
    <dbReference type="NCBI Taxonomy" id="2043161"/>
    <lineage>
        <taxon>Bacteria</taxon>
        <taxon>Pseudomonadati</taxon>
        <taxon>Acidobacteriota</taxon>
        <taxon>Terriglobia</taxon>
        <taxon>Terriglobales</taxon>
        <taxon>Acidobacteriaceae</taxon>
        <taxon>Candidatus Sulfuritelmatomonas</taxon>
    </lineage>
</organism>
<reference evidence="2" key="1">
    <citation type="submission" date="2018-02" db="EMBL/GenBank/DDBJ databases">
        <authorList>
            <person name="Hausmann B."/>
        </authorList>
    </citation>
    <scope>NUCLEOTIDE SEQUENCE [LARGE SCALE GENOMIC DNA]</scope>
    <source>
        <strain evidence="2">Peat soil MAG SbA5</strain>
    </source>
</reference>
<evidence type="ECO:0000313" key="2">
    <source>
        <dbReference type="Proteomes" id="UP000239735"/>
    </source>
</evidence>
<dbReference type="AlphaFoldDB" id="A0A2N9LPX9"/>
<proteinExistence type="predicted"/>